<dbReference type="EMBL" id="JAAALK010000079">
    <property type="protein sequence ID" value="KAG8096467.1"/>
    <property type="molecule type" value="Genomic_DNA"/>
</dbReference>
<evidence type="ECO:0000313" key="1">
    <source>
        <dbReference type="EMBL" id="KAG8096467.1"/>
    </source>
</evidence>
<gene>
    <name evidence="1" type="ORF">GUJ93_ZPchr0013g37241</name>
</gene>
<keyword evidence="2" id="KW-1185">Reference proteome</keyword>
<comment type="caution">
    <text evidence="1">The sequence shown here is derived from an EMBL/GenBank/DDBJ whole genome shotgun (WGS) entry which is preliminary data.</text>
</comment>
<organism evidence="1 2">
    <name type="scientific">Zizania palustris</name>
    <name type="common">Northern wild rice</name>
    <dbReference type="NCBI Taxonomy" id="103762"/>
    <lineage>
        <taxon>Eukaryota</taxon>
        <taxon>Viridiplantae</taxon>
        <taxon>Streptophyta</taxon>
        <taxon>Embryophyta</taxon>
        <taxon>Tracheophyta</taxon>
        <taxon>Spermatophyta</taxon>
        <taxon>Magnoliopsida</taxon>
        <taxon>Liliopsida</taxon>
        <taxon>Poales</taxon>
        <taxon>Poaceae</taxon>
        <taxon>BOP clade</taxon>
        <taxon>Oryzoideae</taxon>
        <taxon>Oryzeae</taxon>
        <taxon>Zizaniinae</taxon>
        <taxon>Zizania</taxon>
    </lineage>
</organism>
<protein>
    <submittedName>
        <fullName evidence="1">Uncharacterized protein</fullName>
    </submittedName>
</protein>
<sequence length="106" mass="11666">MLTTKIAAPLSGIWECQMEIRYVRLHLMGAHATSILPAVTITMMKKMKGETATTIKPTTDVRASSRLALDVRMIWTSTVLQSEIEATPLDQVCTVGAPLSTDHLLR</sequence>
<dbReference type="AlphaFoldDB" id="A0A8J5WWP7"/>
<evidence type="ECO:0000313" key="2">
    <source>
        <dbReference type="Proteomes" id="UP000729402"/>
    </source>
</evidence>
<dbReference type="Proteomes" id="UP000729402">
    <property type="component" value="Unassembled WGS sequence"/>
</dbReference>
<proteinExistence type="predicted"/>
<reference evidence="1" key="1">
    <citation type="journal article" date="2021" name="bioRxiv">
        <title>Whole Genome Assembly and Annotation of Northern Wild Rice, Zizania palustris L., Supports a Whole Genome Duplication in the Zizania Genus.</title>
        <authorList>
            <person name="Haas M."/>
            <person name="Kono T."/>
            <person name="Macchietto M."/>
            <person name="Millas R."/>
            <person name="McGilp L."/>
            <person name="Shao M."/>
            <person name="Duquette J."/>
            <person name="Hirsch C.N."/>
            <person name="Kimball J."/>
        </authorList>
    </citation>
    <scope>NUCLEOTIDE SEQUENCE</scope>
    <source>
        <tissue evidence="1">Fresh leaf tissue</tissue>
    </source>
</reference>
<reference evidence="1" key="2">
    <citation type="submission" date="2021-02" db="EMBL/GenBank/DDBJ databases">
        <authorList>
            <person name="Kimball J.A."/>
            <person name="Haas M.W."/>
            <person name="Macchietto M."/>
            <person name="Kono T."/>
            <person name="Duquette J."/>
            <person name="Shao M."/>
        </authorList>
    </citation>
    <scope>NUCLEOTIDE SEQUENCE</scope>
    <source>
        <tissue evidence="1">Fresh leaf tissue</tissue>
    </source>
</reference>
<accession>A0A8J5WWP7</accession>
<name>A0A8J5WWP7_ZIZPA</name>